<proteinExistence type="predicted"/>
<sequence length="157" mass="17815">MKDIYIKTEPAGEIGFGKLNDDDIKSIKGLLKSKELKGSEFIDSPHNFTQESAYGVLVSDEDTIDGELPKYNCIETISFLKGQSYEDGWYLIHTALSKGSIQFEFQPEGGSFDINQLELQYQKLDLGELSDDIYGDLQFNILSDFIYKGRSIIEYQN</sequence>
<dbReference type="AlphaFoldDB" id="A0A382WED1"/>
<dbReference type="EMBL" id="UINC01159099">
    <property type="protein sequence ID" value="SVD57004.1"/>
    <property type="molecule type" value="Genomic_DNA"/>
</dbReference>
<reference evidence="1" key="1">
    <citation type="submission" date="2018-05" db="EMBL/GenBank/DDBJ databases">
        <authorList>
            <person name="Lanie J.A."/>
            <person name="Ng W.-L."/>
            <person name="Kazmierczak K.M."/>
            <person name="Andrzejewski T.M."/>
            <person name="Davidsen T.M."/>
            <person name="Wayne K.J."/>
            <person name="Tettelin H."/>
            <person name="Glass J.I."/>
            <person name="Rusch D."/>
            <person name="Podicherti R."/>
            <person name="Tsui H.-C.T."/>
            <person name="Winkler M.E."/>
        </authorList>
    </citation>
    <scope>NUCLEOTIDE SEQUENCE</scope>
</reference>
<organism evidence="1">
    <name type="scientific">marine metagenome</name>
    <dbReference type="NCBI Taxonomy" id="408172"/>
    <lineage>
        <taxon>unclassified sequences</taxon>
        <taxon>metagenomes</taxon>
        <taxon>ecological metagenomes</taxon>
    </lineage>
</organism>
<protein>
    <submittedName>
        <fullName evidence="1">Uncharacterized protein</fullName>
    </submittedName>
</protein>
<accession>A0A382WED1</accession>
<evidence type="ECO:0000313" key="1">
    <source>
        <dbReference type="EMBL" id="SVD57004.1"/>
    </source>
</evidence>
<name>A0A382WED1_9ZZZZ</name>
<feature type="non-terminal residue" evidence="1">
    <location>
        <position position="157"/>
    </location>
</feature>
<gene>
    <name evidence="1" type="ORF">METZ01_LOCUS409858</name>
</gene>